<sequence>MAAVPKVFFRGALPAAKTVKYTVPNGKSAAVTNIVASNPGANGSMVSVWIDGIPLIANVGLQANGLLTLDISQAMSEGDTIEVQGNAIPAQVHISGAEF</sequence>
<dbReference type="EMBL" id="MW435856">
    <property type="protein sequence ID" value="QQV92842.1"/>
    <property type="molecule type" value="Genomic_DNA"/>
</dbReference>
<dbReference type="Proteomes" id="UP000596308">
    <property type="component" value="Segment"/>
</dbReference>
<accession>A0A7U0GCX1</accession>
<dbReference type="RefSeq" id="YP_010056501.1">
    <property type="nucleotide sequence ID" value="NC_054679.1"/>
</dbReference>
<evidence type="ECO:0000313" key="2">
    <source>
        <dbReference type="Proteomes" id="UP000596308"/>
    </source>
</evidence>
<organism evidence="1 2">
    <name type="scientific">Streptomyces phage Werner</name>
    <dbReference type="NCBI Taxonomy" id="2801898"/>
    <lineage>
        <taxon>Viruses</taxon>
        <taxon>Duplodnaviria</taxon>
        <taxon>Heunggongvirae</taxon>
        <taxon>Uroviricota</taxon>
        <taxon>Caudoviricetes</taxon>
        <taxon>Arquatrovirinae</taxon>
        <taxon>Likavirus</taxon>
        <taxon>Likavirus werner</taxon>
    </lineage>
</organism>
<dbReference type="KEGG" id="vg:64472448"/>
<keyword evidence="2" id="KW-1185">Reference proteome</keyword>
<protein>
    <submittedName>
        <fullName evidence="1">Uncharacterized protein</fullName>
    </submittedName>
</protein>
<gene>
    <name evidence="1" type="primary">21</name>
    <name evidence="1" type="ORF">SEA_WERNER_21</name>
</gene>
<proteinExistence type="predicted"/>
<name>A0A7U0GCX1_9CAUD</name>
<evidence type="ECO:0000313" key="1">
    <source>
        <dbReference type="EMBL" id="QQV92842.1"/>
    </source>
</evidence>
<dbReference type="GeneID" id="64472448"/>
<reference evidence="1 2" key="1">
    <citation type="submission" date="2021-01" db="EMBL/GenBank/DDBJ databases">
        <authorList>
            <person name="Cordes E.H."/>
            <person name="Shaffer C.D."/>
            <person name="Weston-Hafer K.A."/>
            <person name="Garlena R.A."/>
            <person name="Russell D.A."/>
            <person name="Pope W.H."/>
            <person name="Jacobs-Sera D."/>
            <person name="Hatfull G.F."/>
        </authorList>
    </citation>
    <scope>NUCLEOTIDE SEQUENCE [LARGE SCALE GENOMIC DNA]</scope>
</reference>